<keyword evidence="4" id="KW-1185">Reference proteome</keyword>
<feature type="region of interest" description="Disordered" evidence="1">
    <location>
        <begin position="79"/>
        <end position="178"/>
    </location>
</feature>
<proteinExistence type="predicted"/>
<name>A0A8H6XWD8_9AGAR</name>
<keyword evidence="2" id="KW-0812">Transmembrane</keyword>
<organism evidence="3 4">
    <name type="scientific">Mycena venus</name>
    <dbReference type="NCBI Taxonomy" id="2733690"/>
    <lineage>
        <taxon>Eukaryota</taxon>
        <taxon>Fungi</taxon>
        <taxon>Dikarya</taxon>
        <taxon>Basidiomycota</taxon>
        <taxon>Agaricomycotina</taxon>
        <taxon>Agaricomycetes</taxon>
        <taxon>Agaricomycetidae</taxon>
        <taxon>Agaricales</taxon>
        <taxon>Marasmiineae</taxon>
        <taxon>Mycenaceae</taxon>
        <taxon>Mycena</taxon>
    </lineage>
</organism>
<dbReference type="Proteomes" id="UP000620124">
    <property type="component" value="Unassembled WGS sequence"/>
</dbReference>
<evidence type="ECO:0000256" key="1">
    <source>
        <dbReference type="SAM" id="MobiDB-lite"/>
    </source>
</evidence>
<evidence type="ECO:0000256" key="2">
    <source>
        <dbReference type="SAM" id="Phobius"/>
    </source>
</evidence>
<keyword evidence="2" id="KW-1133">Transmembrane helix</keyword>
<feature type="compositionally biased region" description="Basic and acidic residues" evidence="1">
    <location>
        <begin position="214"/>
        <end position="237"/>
    </location>
</feature>
<feature type="transmembrane region" description="Helical" evidence="2">
    <location>
        <begin position="7"/>
        <end position="32"/>
    </location>
</feature>
<sequence length="267" mass="28836">MSASHRTLFVTLAAQAISSVGFSVSILAWIWLSLVPPPKPELTEPVIIDKKARRRSAPAALPVPQTPLDFTVVSVRRIPSGSHQSSEDTAAPIVTGPPADTKQRRSSGGLIPPWSFRRVSGPKNVAIPSTATSTVTPNASGTSSASPTAAPAPSYFGRKATRRVSTPVPRTQPYAHPYYAQPPIEDEEYVAYLRNLPQFSTEALARSPTSVSDPEDKEKEKEMSLFDQRGRNRKANDKAQAALGHGRRPTLLPKRSASWAGGKDPRL</sequence>
<comment type="caution">
    <text evidence="3">The sequence shown here is derived from an EMBL/GenBank/DDBJ whole genome shotgun (WGS) entry which is preliminary data.</text>
</comment>
<feature type="region of interest" description="Disordered" evidence="1">
    <location>
        <begin position="201"/>
        <end position="267"/>
    </location>
</feature>
<reference evidence="3" key="1">
    <citation type="submission" date="2020-05" db="EMBL/GenBank/DDBJ databases">
        <title>Mycena genomes resolve the evolution of fungal bioluminescence.</title>
        <authorList>
            <person name="Tsai I.J."/>
        </authorList>
    </citation>
    <scope>NUCLEOTIDE SEQUENCE</scope>
    <source>
        <strain evidence="3">CCC161011</strain>
    </source>
</reference>
<feature type="compositionally biased region" description="Polar residues" evidence="1">
    <location>
        <begin position="201"/>
        <end position="212"/>
    </location>
</feature>
<dbReference type="AlphaFoldDB" id="A0A8H6XWD8"/>
<gene>
    <name evidence="3" type="ORF">MVEN_01518500</name>
</gene>
<feature type="compositionally biased region" description="Low complexity" evidence="1">
    <location>
        <begin position="136"/>
        <end position="154"/>
    </location>
</feature>
<dbReference type="EMBL" id="JACAZI010000012">
    <property type="protein sequence ID" value="KAF7347616.1"/>
    <property type="molecule type" value="Genomic_DNA"/>
</dbReference>
<evidence type="ECO:0000313" key="4">
    <source>
        <dbReference type="Proteomes" id="UP000620124"/>
    </source>
</evidence>
<dbReference type="OrthoDB" id="3062721at2759"/>
<accession>A0A8H6XWD8</accession>
<protein>
    <submittedName>
        <fullName evidence="3">Uncharacterized protein</fullName>
    </submittedName>
</protein>
<keyword evidence="2" id="KW-0472">Membrane</keyword>
<evidence type="ECO:0000313" key="3">
    <source>
        <dbReference type="EMBL" id="KAF7347616.1"/>
    </source>
</evidence>